<dbReference type="Gene3D" id="3.40.1000.10">
    <property type="entry name" value="Mog1/PsbP, alpha/beta/alpha sandwich"/>
    <property type="match status" value="1"/>
</dbReference>
<proteinExistence type="predicted"/>
<organism evidence="1 2">
    <name type="scientific">Gordonia rhizosphera NBRC 16068</name>
    <dbReference type="NCBI Taxonomy" id="1108045"/>
    <lineage>
        <taxon>Bacteria</taxon>
        <taxon>Bacillati</taxon>
        <taxon>Actinomycetota</taxon>
        <taxon>Actinomycetes</taxon>
        <taxon>Mycobacteriales</taxon>
        <taxon>Gordoniaceae</taxon>
        <taxon>Gordonia</taxon>
    </lineage>
</organism>
<name>K6X251_9ACTN</name>
<dbReference type="STRING" id="1108045.GORHZ_197_00100"/>
<evidence type="ECO:0000313" key="1">
    <source>
        <dbReference type="EMBL" id="GAB92854.1"/>
    </source>
</evidence>
<gene>
    <name evidence="1" type="ORF">GORHZ_197_00100</name>
</gene>
<evidence type="ECO:0000313" key="2">
    <source>
        <dbReference type="Proteomes" id="UP000008363"/>
    </source>
</evidence>
<dbReference type="eggNOG" id="ENOG5031VVR">
    <property type="taxonomic scope" value="Bacteria"/>
</dbReference>
<protein>
    <recommendedName>
        <fullName evidence="3">Lipoprotein LpqN</fullName>
    </recommendedName>
</protein>
<dbReference type="AlphaFoldDB" id="K6X251"/>
<dbReference type="Proteomes" id="UP000008363">
    <property type="component" value="Unassembled WGS sequence"/>
</dbReference>
<comment type="caution">
    <text evidence="1">The sequence shown here is derived from an EMBL/GenBank/DDBJ whole genome shotgun (WGS) entry which is preliminary data.</text>
</comment>
<evidence type="ECO:0008006" key="3">
    <source>
        <dbReference type="Google" id="ProtNLM"/>
    </source>
</evidence>
<sequence length="217" mass="24019">MRASLTILALVAESRREPLLAEPTLRRRNTAACDTSVRPWHPGRPDRRDIPILDRLRRMAVSASRVVDERSIPGEVVIDLDAGCWRSTSAAGYLRLFVADHCHDGTIAVVLTRFVVDHPIAVSGLIDHAFTETRSLPDWREQEATRTQPGFRTEGSSMQTGTYLGDDQIWFCALRYAAYRRGNVAYLLHATGTAPAAEPASFRASIAAAVSSVRFED</sequence>
<keyword evidence="2" id="KW-1185">Reference proteome</keyword>
<dbReference type="EMBL" id="BAHC01000197">
    <property type="protein sequence ID" value="GAB92854.1"/>
    <property type="molecule type" value="Genomic_DNA"/>
</dbReference>
<reference evidence="1 2" key="1">
    <citation type="submission" date="2012-08" db="EMBL/GenBank/DDBJ databases">
        <title>Whole genome shotgun sequence of Gordonia rhizosphera NBRC 16068.</title>
        <authorList>
            <person name="Takarada H."/>
            <person name="Isaki S."/>
            <person name="Hosoyama A."/>
            <person name="Tsuchikane K."/>
            <person name="Katsumata H."/>
            <person name="Baba S."/>
            <person name="Ohji S."/>
            <person name="Yamazaki S."/>
            <person name="Fujita N."/>
        </authorList>
    </citation>
    <scope>NUCLEOTIDE SEQUENCE [LARGE SCALE GENOMIC DNA]</scope>
    <source>
        <strain evidence="1 2">NBRC 16068</strain>
    </source>
</reference>
<accession>K6X251</accession>